<dbReference type="Gene3D" id="3.40.50.1820">
    <property type="entry name" value="alpha/beta hydrolase"/>
    <property type="match status" value="1"/>
</dbReference>
<gene>
    <name evidence="1" type="ORF">EZ456_04890</name>
</gene>
<dbReference type="AlphaFoldDB" id="A0A4R0PZP2"/>
<reference evidence="1 2" key="1">
    <citation type="submission" date="2019-02" db="EMBL/GenBank/DDBJ databases">
        <title>Pedobacter sp. RP-3-21 sp. nov., isolated from Arctic soil.</title>
        <authorList>
            <person name="Dahal R.H."/>
        </authorList>
    </citation>
    <scope>NUCLEOTIDE SEQUENCE [LARGE SCALE GENOMIC DNA]</scope>
    <source>
        <strain evidence="1 2">RP-3-21</strain>
    </source>
</reference>
<accession>A0A4R0PZP2</accession>
<evidence type="ECO:0000313" key="2">
    <source>
        <dbReference type="Proteomes" id="UP000293925"/>
    </source>
</evidence>
<organism evidence="1 2">
    <name type="scientific">Pedobacter psychrodurus</name>
    <dbReference type="NCBI Taxonomy" id="2530456"/>
    <lineage>
        <taxon>Bacteria</taxon>
        <taxon>Pseudomonadati</taxon>
        <taxon>Bacteroidota</taxon>
        <taxon>Sphingobacteriia</taxon>
        <taxon>Sphingobacteriales</taxon>
        <taxon>Sphingobacteriaceae</taxon>
        <taxon>Pedobacter</taxon>
    </lineage>
</organism>
<comment type="caution">
    <text evidence="1">The sequence shown here is derived from an EMBL/GenBank/DDBJ whole genome shotgun (WGS) entry which is preliminary data.</text>
</comment>
<proteinExistence type="predicted"/>
<evidence type="ECO:0000313" key="1">
    <source>
        <dbReference type="EMBL" id="TCD28721.1"/>
    </source>
</evidence>
<name>A0A4R0PZP2_9SPHI</name>
<dbReference type="PROSITE" id="PS51257">
    <property type="entry name" value="PROKAR_LIPOPROTEIN"/>
    <property type="match status" value="1"/>
</dbReference>
<dbReference type="OrthoDB" id="940952at2"/>
<dbReference type="EMBL" id="SJSO01000003">
    <property type="protein sequence ID" value="TCD28721.1"/>
    <property type="molecule type" value="Genomic_DNA"/>
</dbReference>
<keyword evidence="2" id="KW-1185">Reference proteome</keyword>
<dbReference type="Proteomes" id="UP000293925">
    <property type="component" value="Unassembled WGS sequence"/>
</dbReference>
<protein>
    <submittedName>
        <fullName evidence="1">Uncharacterized protein</fullName>
    </submittedName>
</protein>
<dbReference type="InterPro" id="IPR029058">
    <property type="entry name" value="AB_hydrolase_fold"/>
</dbReference>
<sequence length="344" mass="38001">MKTLHQHRTFLFTTLITLLITVACSCRKDTIVKDGGMPGQAQNGPGGSDYLYRNITKIAYQSNGVENYIFQPSPKPKNALPVIAFQHAYNIYPGNQLDRHTGLINHLVKKGYTVIYDEFQPKLDTDPKTFENNAAIIISDGLKYIKEHPEELAPVALSENGLLQLGLIGYSVGGATSINLAANYRQNGIPKPAYLFTLVANNGGGNTTPMRDAGTIDPDTKVVIIDVEDDGENTFITSSNCWNQISQIPAANKQWIGVFSDRNPSKPSEQLKADHYSPASDAPDALDFNGYYKWATALANYSFYGNDYKFWWGNTEQATFMGIWGDGSEVKRAKTGQTAFWPGH</sequence>
<dbReference type="RefSeq" id="WP_131527857.1">
    <property type="nucleotide sequence ID" value="NZ_SJSO01000003.1"/>
</dbReference>
<dbReference type="SUPFAM" id="SSF53474">
    <property type="entry name" value="alpha/beta-Hydrolases"/>
    <property type="match status" value="1"/>
</dbReference>